<dbReference type="InterPro" id="IPR035965">
    <property type="entry name" value="PAS-like_dom_sf"/>
</dbReference>
<evidence type="ECO:0000313" key="4">
    <source>
        <dbReference type="EMBL" id="MBL0743922.1"/>
    </source>
</evidence>
<evidence type="ECO:0000256" key="1">
    <source>
        <dbReference type="SAM" id="Coils"/>
    </source>
</evidence>
<dbReference type="InterPro" id="IPR000700">
    <property type="entry name" value="PAS-assoc_C"/>
</dbReference>
<accession>A0ABS1KXH5</accession>
<dbReference type="Gene3D" id="3.30.450.40">
    <property type="match status" value="1"/>
</dbReference>
<feature type="coiled-coil region" evidence="1">
    <location>
        <begin position="568"/>
        <end position="616"/>
    </location>
</feature>
<name>A0ABS1KXH5_9BACT</name>
<reference evidence="4 5" key="1">
    <citation type="submission" date="2021-01" db="EMBL/GenBank/DDBJ databases">
        <title>Chryseolinea sp. Jin1 Genome sequencing and assembly.</title>
        <authorList>
            <person name="Kim I."/>
        </authorList>
    </citation>
    <scope>NUCLEOTIDE SEQUENCE [LARGE SCALE GENOMIC DNA]</scope>
    <source>
        <strain evidence="4 5">Jin1</strain>
    </source>
</reference>
<dbReference type="InterPro" id="IPR013655">
    <property type="entry name" value="PAS_fold_3"/>
</dbReference>
<dbReference type="InterPro" id="IPR052155">
    <property type="entry name" value="Biofilm_reg_signaling"/>
</dbReference>
<keyword evidence="5" id="KW-1185">Reference proteome</keyword>
<comment type="caution">
    <text evidence="4">The sequence shown here is derived from an EMBL/GenBank/DDBJ whole genome shotgun (WGS) entry which is preliminary data.</text>
</comment>
<dbReference type="InterPro" id="IPR000014">
    <property type="entry name" value="PAS"/>
</dbReference>
<dbReference type="InterPro" id="IPR013656">
    <property type="entry name" value="PAS_4"/>
</dbReference>
<dbReference type="Pfam" id="PF13185">
    <property type="entry name" value="GAF_2"/>
    <property type="match status" value="1"/>
</dbReference>
<dbReference type="Gene3D" id="3.30.450.20">
    <property type="entry name" value="PAS domain"/>
    <property type="match status" value="4"/>
</dbReference>
<dbReference type="InterPro" id="IPR001610">
    <property type="entry name" value="PAC"/>
</dbReference>
<dbReference type="PANTHER" id="PTHR44757">
    <property type="entry name" value="DIGUANYLATE CYCLASE DGCP"/>
    <property type="match status" value="1"/>
</dbReference>
<dbReference type="PROSITE" id="PS50113">
    <property type="entry name" value="PAC"/>
    <property type="match status" value="1"/>
</dbReference>
<evidence type="ECO:0000313" key="5">
    <source>
        <dbReference type="Proteomes" id="UP000613030"/>
    </source>
</evidence>
<gene>
    <name evidence="4" type="ORF">JI741_22005</name>
</gene>
<dbReference type="SUPFAM" id="SSF55781">
    <property type="entry name" value="GAF domain-like"/>
    <property type="match status" value="1"/>
</dbReference>
<dbReference type="PANTHER" id="PTHR44757:SF2">
    <property type="entry name" value="BIOFILM ARCHITECTURE MAINTENANCE PROTEIN MBAA"/>
    <property type="match status" value="1"/>
</dbReference>
<organism evidence="4 5">
    <name type="scientific">Chryseolinea lacunae</name>
    <dbReference type="NCBI Taxonomy" id="2801331"/>
    <lineage>
        <taxon>Bacteria</taxon>
        <taxon>Pseudomonadati</taxon>
        <taxon>Bacteroidota</taxon>
        <taxon>Cytophagia</taxon>
        <taxon>Cytophagales</taxon>
        <taxon>Fulvivirgaceae</taxon>
        <taxon>Chryseolinea</taxon>
    </lineage>
</organism>
<sequence>MKIFPYTLVKKEKISSLHQQLTKQQEHVTGATEFVKAIEQGNLDIPYGTDGTAAEDNLLASSLVSMRDQMKKFSAEEKQRNWVSEGLARFVDILRSKNNDITQLSNEIISQLVKYLDANQGALYVINDDENNDKYLELAACYAYNRQKHLSQRFELGEGIIGQVVLEKQTSYLKEIPKNYVRITSGLGESLPRNLLIVPLKIEERVYGVVEIASFSVIRKYQIDFVERLGESIASTISAAKANARTQKLLQETQAQAEQMRSQEEEMRQNMEELSATQEEMHRVLKEVQGKETYMTDLIDASTDSILTIDRQLKVINCNKIFKATYTQFEIDKGFDVTLLFAAEDRQKYRNLYDRVFEGESFNTQDHYKFGNIEAFYIVSYSPLRNDKGEVIAAAIFVKDVTEITKAKNEAQHQTEELKAQEEELRQNMEELSATQDEMQRVFSEVQAKERYMTDLIDTSTDSILSVDHQYRVVNFNKTLHASYSGMGINIEKGFEMKGIFSEAEWPKFRGHYERALKGEKFEVTEEYHSHGFDSYFTILYSPLRNEKDEIIAAAVFAKDITASVKLQKETEALLAESQQSREELKAQEEELRQNMEELSATQEEMNRVLLEVQNKERYLLEVLSATNDSIFTMDKEYKIIGNNRVFGAALEALGFPVKKGFNMLSVFEQNPAQMAQQKAYYDRALAGEFFEITEAFDTNGVVTHFANHYAPVKDEQGNVYAIACYAKDVTPLVNARNENIEVRKTLEVRENVFGVTTILSESDLFGNVIYANDKLCTVSKYTREELVGKPHSLFRHPDMPKALFKDFWATIKKGDVFRGIIKNKAKDGSTYWVDASIVPVKDDAGKIVKYIGARHHIEDEDVALLLYNRQAKRLNLPVLSEGASAGQK</sequence>
<dbReference type="PROSITE" id="PS50112">
    <property type="entry name" value="PAS"/>
    <property type="match status" value="1"/>
</dbReference>
<evidence type="ECO:0000259" key="3">
    <source>
        <dbReference type="PROSITE" id="PS50113"/>
    </source>
</evidence>
<protein>
    <submittedName>
        <fullName evidence="4">PAS domain-containing protein</fullName>
    </submittedName>
</protein>
<proteinExistence type="predicted"/>
<evidence type="ECO:0000259" key="2">
    <source>
        <dbReference type="PROSITE" id="PS50112"/>
    </source>
</evidence>
<dbReference type="EMBL" id="JAERRB010000008">
    <property type="protein sequence ID" value="MBL0743922.1"/>
    <property type="molecule type" value="Genomic_DNA"/>
</dbReference>
<dbReference type="NCBIfam" id="TIGR00229">
    <property type="entry name" value="sensory_box"/>
    <property type="match status" value="3"/>
</dbReference>
<keyword evidence="1" id="KW-0175">Coiled coil</keyword>
<dbReference type="InterPro" id="IPR003018">
    <property type="entry name" value="GAF"/>
</dbReference>
<dbReference type="SMART" id="SM00065">
    <property type="entry name" value="GAF"/>
    <property type="match status" value="1"/>
</dbReference>
<dbReference type="SMART" id="SM00086">
    <property type="entry name" value="PAC"/>
    <property type="match status" value="1"/>
</dbReference>
<dbReference type="RefSeq" id="WP_202013522.1">
    <property type="nucleotide sequence ID" value="NZ_JAERRB010000008.1"/>
</dbReference>
<feature type="coiled-coil region" evidence="1">
    <location>
        <begin position="401"/>
        <end position="442"/>
    </location>
</feature>
<feature type="domain" description="PAC" evidence="3">
    <location>
        <begin position="815"/>
        <end position="870"/>
    </location>
</feature>
<dbReference type="Proteomes" id="UP000613030">
    <property type="component" value="Unassembled WGS sequence"/>
</dbReference>
<dbReference type="Pfam" id="PF08447">
    <property type="entry name" value="PAS_3"/>
    <property type="match status" value="1"/>
</dbReference>
<feature type="domain" description="PAS" evidence="2">
    <location>
        <begin position="764"/>
        <end position="815"/>
    </location>
</feature>
<dbReference type="SUPFAM" id="SSF55785">
    <property type="entry name" value="PYP-like sensor domain (PAS domain)"/>
    <property type="match status" value="4"/>
</dbReference>
<dbReference type="SMART" id="SM00091">
    <property type="entry name" value="PAS"/>
    <property type="match status" value="2"/>
</dbReference>
<dbReference type="CDD" id="cd00130">
    <property type="entry name" value="PAS"/>
    <property type="match status" value="1"/>
</dbReference>
<feature type="coiled-coil region" evidence="1">
    <location>
        <begin position="243"/>
        <end position="287"/>
    </location>
</feature>
<dbReference type="InterPro" id="IPR029016">
    <property type="entry name" value="GAF-like_dom_sf"/>
</dbReference>
<dbReference type="Pfam" id="PF08448">
    <property type="entry name" value="PAS_4"/>
    <property type="match status" value="3"/>
</dbReference>